<organism evidence="2 3">
    <name type="scientific">Metabacillus fastidiosus</name>
    <dbReference type="NCBI Taxonomy" id="1458"/>
    <lineage>
        <taxon>Bacteria</taxon>
        <taxon>Bacillati</taxon>
        <taxon>Bacillota</taxon>
        <taxon>Bacilli</taxon>
        <taxon>Bacillales</taxon>
        <taxon>Bacillaceae</taxon>
        <taxon>Metabacillus</taxon>
    </lineage>
</organism>
<evidence type="ECO:0000313" key="3">
    <source>
        <dbReference type="Proteomes" id="UP001342826"/>
    </source>
</evidence>
<accession>A0ABU6NYF4</accession>
<reference evidence="2 3" key="1">
    <citation type="submission" date="2023-03" db="EMBL/GenBank/DDBJ databases">
        <title>Bacillus Genome Sequencing.</title>
        <authorList>
            <person name="Dunlap C."/>
        </authorList>
    </citation>
    <scope>NUCLEOTIDE SEQUENCE [LARGE SCALE GENOMIC DNA]</scope>
    <source>
        <strain evidence="2 3">NRS-1717</strain>
    </source>
</reference>
<comment type="caution">
    <text evidence="2">The sequence shown here is derived from an EMBL/GenBank/DDBJ whole genome shotgun (WGS) entry which is preliminary data.</text>
</comment>
<dbReference type="GeneID" id="301143479"/>
<feature type="transmembrane region" description="Helical" evidence="1">
    <location>
        <begin position="6"/>
        <end position="26"/>
    </location>
</feature>
<protein>
    <recommendedName>
        <fullName evidence="4">YtzI protein</fullName>
    </recommendedName>
</protein>
<keyword evidence="1" id="KW-1133">Transmembrane helix</keyword>
<dbReference type="Proteomes" id="UP001342826">
    <property type="component" value="Unassembled WGS sequence"/>
</dbReference>
<gene>
    <name evidence="2" type="ORF">P9271_11315</name>
</gene>
<evidence type="ECO:0000313" key="2">
    <source>
        <dbReference type="EMBL" id="MED4401905.1"/>
    </source>
</evidence>
<proteinExistence type="predicted"/>
<dbReference type="EMBL" id="JARTFS010000008">
    <property type="protein sequence ID" value="MED4401905.1"/>
    <property type="molecule type" value="Genomic_DNA"/>
</dbReference>
<keyword evidence="3" id="KW-1185">Reference proteome</keyword>
<keyword evidence="1" id="KW-0812">Transmembrane</keyword>
<dbReference type="RefSeq" id="WP_156483731.1">
    <property type="nucleotide sequence ID" value="NZ_JARTFQ010000002.1"/>
</dbReference>
<evidence type="ECO:0000256" key="1">
    <source>
        <dbReference type="SAM" id="Phobius"/>
    </source>
</evidence>
<sequence length="50" mass="5784">MISLWLATMVIFGFLLITIIFIYYGLKSVLNSKDSHKIDPIPENIDDKKK</sequence>
<name>A0ABU6NYF4_9BACI</name>
<evidence type="ECO:0008006" key="4">
    <source>
        <dbReference type="Google" id="ProtNLM"/>
    </source>
</evidence>
<keyword evidence="1" id="KW-0472">Membrane</keyword>